<dbReference type="RefSeq" id="WP_298384347.1">
    <property type="nucleotide sequence ID" value="NZ_JBFSHR010000020.1"/>
</dbReference>
<comment type="caution">
    <text evidence="2">The sequence shown here is derived from an EMBL/GenBank/DDBJ whole genome shotgun (WGS) entry which is preliminary data.</text>
</comment>
<dbReference type="Gene3D" id="3.90.550.10">
    <property type="entry name" value="Spore Coat Polysaccharide Biosynthesis Protein SpsA, Chain A"/>
    <property type="match status" value="1"/>
</dbReference>
<reference evidence="2 3" key="1">
    <citation type="submission" date="2024-07" db="EMBL/GenBank/DDBJ databases">
        <title>Draft Genome Sequence of Ferrimicrobium acidiphilum Strain YE2023, Isolated from a Pulp of Bioleach Reactor.</title>
        <authorList>
            <person name="Elkina Y.A."/>
            <person name="Bulaeva A.G."/>
            <person name="Beletsky A.V."/>
            <person name="Mardanov A.V."/>
        </authorList>
    </citation>
    <scope>NUCLEOTIDE SEQUENCE [LARGE SCALE GENOMIC DNA]</scope>
    <source>
        <strain evidence="2 3">YE2023</strain>
    </source>
</reference>
<dbReference type="SUPFAM" id="SSF53448">
    <property type="entry name" value="Nucleotide-diphospho-sugar transferases"/>
    <property type="match status" value="1"/>
</dbReference>
<dbReference type="GO" id="GO:0016740">
    <property type="term" value="F:transferase activity"/>
    <property type="evidence" value="ECO:0007669"/>
    <property type="project" value="UniProtKB-KW"/>
</dbReference>
<organism evidence="2 3">
    <name type="scientific">Ferrimicrobium acidiphilum</name>
    <dbReference type="NCBI Taxonomy" id="121039"/>
    <lineage>
        <taxon>Bacteria</taxon>
        <taxon>Bacillati</taxon>
        <taxon>Actinomycetota</taxon>
        <taxon>Acidimicrobiia</taxon>
        <taxon>Acidimicrobiales</taxon>
        <taxon>Acidimicrobiaceae</taxon>
        <taxon>Ferrimicrobium</taxon>
    </lineage>
</organism>
<dbReference type="EMBL" id="JBFSHR010000020">
    <property type="protein sequence ID" value="MEX6429580.1"/>
    <property type="molecule type" value="Genomic_DNA"/>
</dbReference>
<evidence type="ECO:0000313" key="3">
    <source>
        <dbReference type="Proteomes" id="UP001560267"/>
    </source>
</evidence>
<feature type="domain" description="MobA-like NTP transferase" evidence="1">
    <location>
        <begin position="6"/>
        <end position="116"/>
    </location>
</feature>
<protein>
    <submittedName>
        <fullName evidence="2">NTP transferase domain-containing protein</fullName>
    </submittedName>
</protein>
<evidence type="ECO:0000259" key="1">
    <source>
        <dbReference type="Pfam" id="PF12804"/>
    </source>
</evidence>
<dbReference type="Pfam" id="PF12804">
    <property type="entry name" value="NTP_transf_3"/>
    <property type="match status" value="1"/>
</dbReference>
<evidence type="ECO:0000313" key="2">
    <source>
        <dbReference type="EMBL" id="MEX6429580.1"/>
    </source>
</evidence>
<accession>A0ABV3Y2G3</accession>
<keyword evidence="3" id="KW-1185">Reference proteome</keyword>
<gene>
    <name evidence="2" type="ORF">AB6A68_06970</name>
</gene>
<dbReference type="InterPro" id="IPR029044">
    <property type="entry name" value="Nucleotide-diphossugar_trans"/>
</dbReference>
<dbReference type="InterPro" id="IPR025877">
    <property type="entry name" value="MobA-like_NTP_Trfase"/>
</dbReference>
<name>A0ABV3Y2G3_9ACTN</name>
<sequence length="177" mass="18765">MTPLVCLLTGGRSLRMGRNKAELYRDSTSQVEWLVGLAQSVVGQRVIEVGSQAGGCEYFIDSGAGPAQALHEAASAGALGTSGTVVVVPIDLFRLEASGLSWLLREALRIPCVVVVDGSPSWTTFGIPVSMLLEPPVGGSLRSFASSLRRVEVPQPLAPQFRDSDYPSELPANIWLG</sequence>
<proteinExistence type="predicted"/>
<dbReference type="Proteomes" id="UP001560267">
    <property type="component" value="Unassembled WGS sequence"/>
</dbReference>
<keyword evidence="2" id="KW-0808">Transferase</keyword>